<feature type="non-terminal residue" evidence="1">
    <location>
        <position position="76"/>
    </location>
</feature>
<sequence>EPRGANPPPSAIISPSPFSAFFLIFLVYPHSNWICAIPALRLDPPSIFIFPSRCGRCRLLLRQPPSAHVVRSCTLL</sequence>
<dbReference type="AlphaFoldDB" id="A0A8E2FC20"/>
<name>A0A8E2FC20_9PEZI</name>
<evidence type="ECO:0000313" key="1">
    <source>
        <dbReference type="EMBL" id="OCL13708.1"/>
    </source>
</evidence>
<dbReference type="Proteomes" id="UP000250140">
    <property type="component" value="Unassembled WGS sequence"/>
</dbReference>
<accession>A0A8E2FC20</accession>
<keyword evidence="2" id="KW-1185">Reference proteome</keyword>
<dbReference type="EMBL" id="KV748681">
    <property type="protein sequence ID" value="OCL13708.1"/>
    <property type="molecule type" value="Genomic_DNA"/>
</dbReference>
<gene>
    <name evidence="1" type="ORF">AOQ84DRAFT_385213</name>
</gene>
<proteinExistence type="predicted"/>
<reference evidence="1 2" key="1">
    <citation type="journal article" date="2016" name="Nat. Commun.">
        <title>Ectomycorrhizal ecology is imprinted in the genome of the dominant symbiotic fungus Cenococcum geophilum.</title>
        <authorList>
            <consortium name="DOE Joint Genome Institute"/>
            <person name="Peter M."/>
            <person name="Kohler A."/>
            <person name="Ohm R.A."/>
            <person name="Kuo A."/>
            <person name="Krutzmann J."/>
            <person name="Morin E."/>
            <person name="Arend M."/>
            <person name="Barry K.W."/>
            <person name="Binder M."/>
            <person name="Choi C."/>
            <person name="Clum A."/>
            <person name="Copeland A."/>
            <person name="Grisel N."/>
            <person name="Haridas S."/>
            <person name="Kipfer T."/>
            <person name="LaButti K."/>
            <person name="Lindquist E."/>
            <person name="Lipzen A."/>
            <person name="Maire R."/>
            <person name="Meier B."/>
            <person name="Mihaltcheva S."/>
            <person name="Molinier V."/>
            <person name="Murat C."/>
            <person name="Poggeler S."/>
            <person name="Quandt C.A."/>
            <person name="Sperisen C."/>
            <person name="Tritt A."/>
            <person name="Tisserant E."/>
            <person name="Crous P.W."/>
            <person name="Henrissat B."/>
            <person name="Nehls U."/>
            <person name="Egli S."/>
            <person name="Spatafora J.W."/>
            <person name="Grigoriev I.V."/>
            <person name="Martin F.M."/>
        </authorList>
    </citation>
    <scope>NUCLEOTIDE SEQUENCE [LARGE SCALE GENOMIC DNA]</scope>
    <source>
        <strain evidence="1 2">CBS 207.34</strain>
    </source>
</reference>
<protein>
    <submittedName>
        <fullName evidence="1">Uncharacterized protein</fullName>
    </submittedName>
</protein>
<organism evidence="1 2">
    <name type="scientific">Glonium stellatum</name>
    <dbReference type="NCBI Taxonomy" id="574774"/>
    <lineage>
        <taxon>Eukaryota</taxon>
        <taxon>Fungi</taxon>
        <taxon>Dikarya</taxon>
        <taxon>Ascomycota</taxon>
        <taxon>Pezizomycotina</taxon>
        <taxon>Dothideomycetes</taxon>
        <taxon>Pleosporomycetidae</taxon>
        <taxon>Gloniales</taxon>
        <taxon>Gloniaceae</taxon>
        <taxon>Glonium</taxon>
    </lineage>
</organism>
<evidence type="ECO:0000313" key="2">
    <source>
        <dbReference type="Proteomes" id="UP000250140"/>
    </source>
</evidence>